<feature type="region of interest" description="Disordered" evidence="4">
    <location>
        <begin position="248"/>
        <end position="344"/>
    </location>
</feature>
<proteinExistence type="inferred from homology"/>
<dbReference type="InterPro" id="IPR052414">
    <property type="entry name" value="U3_snoRNA-assoc_WDR"/>
</dbReference>
<comment type="similarity">
    <text evidence="3">Belongs to the UTP5 family.</text>
</comment>
<evidence type="ECO:0000259" key="6">
    <source>
        <dbReference type="Pfam" id="PF04003"/>
    </source>
</evidence>
<sequence>MCLYLNVRSLRLIVLFSLVTYMVKQRKSKGSDTLQSPGEVATPDLTISPTKKAKTNGLLEEDGLEASDHKENGGTPKTKKAKSLTIGELAERKRIETEATPQQISGASLAVQLTQGLMSNDALKLDSVLREARIEVIQATLLDLQVSHVVPLLKALYARLSNRSAINIKLWILWIQCILSLHASYLSSIRNLETELSGLLEWMRQRIGHQQKLLELHGRLSIIGEQIARRMNRTAVVAPQPLIVFNDDAHSDVDDVDSGGSDESGVSSDEEEEEWWDEGGLGAGDEDANEDDNDSDDDSDIDQPTKKRNGDSDGSATDDDDLPEDDEHGGEGSDDDEEDEMDIG</sequence>
<evidence type="ECO:0000256" key="5">
    <source>
        <dbReference type="SAM" id="SignalP"/>
    </source>
</evidence>
<reference evidence="7 8" key="1">
    <citation type="submission" date="2019-10" db="EMBL/GenBank/DDBJ databases">
        <title>Assembly and Annotation for the nematode Trichostrongylus colubriformis.</title>
        <authorList>
            <person name="Martin J."/>
        </authorList>
    </citation>
    <scope>NUCLEOTIDE SEQUENCE [LARGE SCALE GENOMIC DNA]</scope>
    <source>
        <strain evidence="7">G859</strain>
        <tissue evidence="7">Whole worm</tissue>
    </source>
</reference>
<feature type="compositionally biased region" description="Low complexity" evidence="4">
    <location>
        <begin position="258"/>
        <end position="267"/>
    </location>
</feature>
<protein>
    <submittedName>
        <fullName evidence="7">Utp12 domain-containing protein</fullName>
    </submittedName>
</protein>
<feature type="chain" id="PRO_5042834531" evidence="5">
    <location>
        <begin position="26"/>
        <end position="344"/>
    </location>
</feature>
<dbReference type="Pfam" id="PF04003">
    <property type="entry name" value="Utp12"/>
    <property type="match status" value="1"/>
</dbReference>
<feature type="signal peptide" evidence="5">
    <location>
        <begin position="1"/>
        <end position="25"/>
    </location>
</feature>
<keyword evidence="2" id="KW-0539">Nucleus</keyword>
<dbReference type="EMBL" id="WIXE01018480">
    <property type="protein sequence ID" value="KAK5970868.1"/>
    <property type="molecule type" value="Genomic_DNA"/>
</dbReference>
<evidence type="ECO:0000256" key="4">
    <source>
        <dbReference type="SAM" id="MobiDB-lite"/>
    </source>
</evidence>
<accession>A0AAN8FV75</accession>
<dbReference type="GO" id="GO:0000462">
    <property type="term" value="P:maturation of SSU-rRNA from tricistronic rRNA transcript (SSU-rRNA, 5.8S rRNA, LSU-rRNA)"/>
    <property type="evidence" value="ECO:0007669"/>
    <property type="project" value="TreeGrafter"/>
</dbReference>
<dbReference type="AlphaFoldDB" id="A0AAN8FV75"/>
<comment type="subcellular location">
    <subcellularLocation>
        <location evidence="1">Nucleus</location>
    </subcellularLocation>
</comment>
<evidence type="ECO:0000256" key="2">
    <source>
        <dbReference type="ARBA" id="ARBA00023242"/>
    </source>
</evidence>
<feature type="compositionally biased region" description="Acidic residues" evidence="4">
    <location>
        <begin position="268"/>
        <end position="277"/>
    </location>
</feature>
<keyword evidence="5" id="KW-0732">Signal</keyword>
<feature type="compositionally biased region" description="Acidic residues" evidence="4">
    <location>
        <begin position="316"/>
        <end position="344"/>
    </location>
</feature>
<feature type="compositionally biased region" description="Acidic residues" evidence="4">
    <location>
        <begin position="284"/>
        <end position="301"/>
    </location>
</feature>
<dbReference type="GO" id="GO:0005730">
    <property type="term" value="C:nucleolus"/>
    <property type="evidence" value="ECO:0007669"/>
    <property type="project" value="TreeGrafter"/>
</dbReference>
<dbReference type="Proteomes" id="UP001331761">
    <property type="component" value="Unassembled WGS sequence"/>
</dbReference>
<dbReference type="InterPro" id="IPR007148">
    <property type="entry name" value="SSU_processome_Utp12"/>
</dbReference>
<keyword evidence="8" id="KW-1185">Reference proteome</keyword>
<organism evidence="7 8">
    <name type="scientific">Trichostrongylus colubriformis</name>
    <name type="common">Black scour worm</name>
    <dbReference type="NCBI Taxonomy" id="6319"/>
    <lineage>
        <taxon>Eukaryota</taxon>
        <taxon>Metazoa</taxon>
        <taxon>Ecdysozoa</taxon>
        <taxon>Nematoda</taxon>
        <taxon>Chromadorea</taxon>
        <taxon>Rhabditida</taxon>
        <taxon>Rhabditina</taxon>
        <taxon>Rhabditomorpha</taxon>
        <taxon>Strongyloidea</taxon>
        <taxon>Trichostrongylidae</taxon>
        <taxon>Trichostrongylus</taxon>
    </lineage>
</organism>
<dbReference type="PANTHER" id="PTHR44267:SF1">
    <property type="entry name" value="WD REPEAT-CONTAINING PROTEIN 43"/>
    <property type="match status" value="1"/>
</dbReference>
<gene>
    <name evidence="7" type="ORF">GCK32_006403</name>
</gene>
<evidence type="ECO:0000256" key="3">
    <source>
        <dbReference type="ARBA" id="ARBA00038335"/>
    </source>
</evidence>
<dbReference type="PANTHER" id="PTHR44267">
    <property type="entry name" value="WD REPEAT-CONTAINING PROTEIN 43"/>
    <property type="match status" value="1"/>
</dbReference>
<name>A0AAN8FV75_TRICO</name>
<evidence type="ECO:0000256" key="1">
    <source>
        <dbReference type="ARBA" id="ARBA00004123"/>
    </source>
</evidence>
<evidence type="ECO:0000313" key="8">
    <source>
        <dbReference type="Proteomes" id="UP001331761"/>
    </source>
</evidence>
<comment type="caution">
    <text evidence="7">The sequence shown here is derived from an EMBL/GenBank/DDBJ whole genome shotgun (WGS) entry which is preliminary data.</text>
</comment>
<feature type="region of interest" description="Disordered" evidence="4">
    <location>
        <begin position="27"/>
        <end position="83"/>
    </location>
</feature>
<feature type="domain" description="Small-subunit processome Utp12" evidence="6">
    <location>
        <begin position="120"/>
        <end position="223"/>
    </location>
</feature>
<evidence type="ECO:0000313" key="7">
    <source>
        <dbReference type="EMBL" id="KAK5970868.1"/>
    </source>
</evidence>